<evidence type="ECO:0000256" key="25">
    <source>
        <dbReference type="ARBA" id="ARBA00081991"/>
    </source>
</evidence>
<keyword evidence="11" id="KW-0274">FAD</keyword>
<evidence type="ECO:0000256" key="20">
    <source>
        <dbReference type="ARBA" id="ARBA00050670"/>
    </source>
</evidence>
<dbReference type="Pfam" id="PF00067">
    <property type="entry name" value="p450"/>
    <property type="match status" value="1"/>
</dbReference>
<keyword evidence="10 26" id="KW-0479">Metal-binding</keyword>
<evidence type="ECO:0000256" key="6">
    <source>
        <dbReference type="ARBA" id="ARBA00022448"/>
    </source>
</evidence>
<evidence type="ECO:0000256" key="17">
    <source>
        <dbReference type="ARBA" id="ARBA00023797"/>
    </source>
</evidence>
<evidence type="ECO:0000256" key="12">
    <source>
        <dbReference type="ARBA" id="ARBA00022857"/>
    </source>
</evidence>
<organism evidence="27 28">
    <name type="scientific">Penicillium malachiteum</name>
    <dbReference type="NCBI Taxonomy" id="1324776"/>
    <lineage>
        <taxon>Eukaryota</taxon>
        <taxon>Fungi</taxon>
        <taxon>Dikarya</taxon>
        <taxon>Ascomycota</taxon>
        <taxon>Pezizomycotina</taxon>
        <taxon>Eurotiomycetes</taxon>
        <taxon>Eurotiomycetidae</taxon>
        <taxon>Eurotiales</taxon>
        <taxon>Aspergillaceae</taxon>
        <taxon>Penicillium</taxon>
    </lineage>
</organism>
<sequence>MTSEIPKPPGIPILGNVFDVNPNEPWISLIKLSQKYGPIFKINVLGKQIVFVSNVALLEEICDERRFRKCVVGPIVEMRQLAHDCLFTAYDSEKIWGIAHRIMAPYVTQLATDQGFKDMAKVIPDITKKWTSEPKKRVLFTSDLDRLLMTSVMQSFYNQRIEVLEGAEPPLIQAWKSITDEAMKRPNRPKLLNWLFHNRGFNNNIKLMREYAANVVKTRKEKPLQSRDDLLYALLNNSDPETGDKLDESRVIDEVVTMFIGAATSSNLVSYALYYLVKNPEAIEKARLEIDRVVGPDGEFTLENVKNLQYCEAIIRESLRLSATAPGFNIEPIPTEDKSPVLLAGGKYQIPHNQAIISILYTVNRDPEVFEDPDAFIPERVMGEKWDKLPIGAKRNFGNGKRQCYGTMWAWRWSIFTLASIIKDVDFEFENPDYKLESNGAFSVNPLNFYGLVSPRQR</sequence>
<evidence type="ECO:0000256" key="2">
    <source>
        <dbReference type="ARBA" id="ARBA00001971"/>
    </source>
</evidence>
<evidence type="ECO:0000256" key="23">
    <source>
        <dbReference type="ARBA" id="ARBA00052652"/>
    </source>
</evidence>
<comment type="similarity">
    <text evidence="4">In the N-terminal section; belongs to the cytochrome P450 family.</text>
</comment>
<dbReference type="GO" id="GO:0020037">
    <property type="term" value="F:heme binding"/>
    <property type="evidence" value="ECO:0007669"/>
    <property type="project" value="InterPro"/>
</dbReference>
<evidence type="ECO:0000256" key="22">
    <source>
        <dbReference type="ARBA" id="ARBA00051516"/>
    </source>
</evidence>
<dbReference type="PRINTS" id="PR00463">
    <property type="entry name" value="EP450I"/>
</dbReference>
<evidence type="ECO:0000256" key="21">
    <source>
        <dbReference type="ARBA" id="ARBA00050725"/>
    </source>
</evidence>
<gene>
    <name evidence="27" type="ORF">N7493_011345</name>
</gene>
<protein>
    <recommendedName>
        <fullName evidence="24">Self-sufficient cytochrome P450 monooxygenase CYP505E4</fullName>
        <ecNumber evidence="5">1.14.14.1</ecNumber>
        <ecNumber evidence="17">1.6.2.4</ecNumber>
    </recommendedName>
    <alternativeName>
        <fullName evidence="25">Bifunctional cytochrome P450/NADPH--P450 reductase CYP505E4</fullName>
    </alternativeName>
</protein>
<evidence type="ECO:0000256" key="14">
    <source>
        <dbReference type="ARBA" id="ARBA00023002"/>
    </source>
</evidence>
<evidence type="ECO:0000256" key="19">
    <source>
        <dbReference type="ARBA" id="ARBA00049342"/>
    </source>
</evidence>
<dbReference type="PANTHER" id="PTHR24303:SF31">
    <property type="entry name" value="CYTOCHROME P450 307A1-RELATED"/>
    <property type="match status" value="1"/>
</dbReference>
<keyword evidence="14" id="KW-0560">Oxidoreductase</keyword>
<comment type="caution">
    <text evidence="27">The sequence shown here is derived from an EMBL/GenBank/DDBJ whole genome shotgun (WGS) entry which is preliminary data.</text>
</comment>
<keyword evidence="6" id="KW-0813">Transport</keyword>
<keyword evidence="12" id="KW-0521">NADP</keyword>
<comment type="catalytic activity">
    <reaction evidence="22">
        <text>dodecanoate + reduced [NADPH--hemoprotein reductase] + O2 = 5-hydroxydodecanoate + oxidized [NADPH--hemoprotein reductase] + H2O + H(+)</text>
        <dbReference type="Rhea" id="RHEA:76723"/>
        <dbReference type="Rhea" id="RHEA-COMP:11964"/>
        <dbReference type="Rhea" id="RHEA-COMP:11965"/>
        <dbReference type="ChEBI" id="CHEBI:15377"/>
        <dbReference type="ChEBI" id="CHEBI:15378"/>
        <dbReference type="ChEBI" id="CHEBI:15379"/>
        <dbReference type="ChEBI" id="CHEBI:18262"/>
        <dbReference type="ChEBI" id="CHEBI:57618"/>
        <dbReference type="ChEBI" id="CHEBI:58210"/>
        <dbReference type="ChEBI" id="CHEBI:195418"/>
    </reaction>
    <physiologicalReaction direction="left-to-right" evidence="22">
        <dbReference type="Rhea" id="RHEA:76724"/>
    </physiologicalReaction>
</comment>
<dbReference type="PANTHER" id="PTHR24303">
    <property type="entry name" value="HEME-BINDING MONOOXYGENASE FAMILY"/>
    <property type="match status" value="1"/>
</dbReference>
<dbReference type="GO" id="GO:0016712">
    <property type="term" value="F:oxidoreductase activity, acting on paired donors, with incorporation or reduction of molecular oxygen, reduced flavin or flavoprotein as one donor, and incorporation of one atom of oxygen"/>
    <property type="evidence" value="ECO:0007669"/>
    <property type="project" value="UniProtKB-EC"/>
</dbReference>
<evidence type="ECO:0000256" key="1">
    <source>
        <dbReference type="ARBA" id="ARBA00001917"/>
    </source>
</evidence>
<evidence type="ECO:0000256" key="13">
    <source>
        <dbReference type="ARBA" id="ARBA00022982"/>
    </source>
</evidence>
<dbReference type="Gene3D" id="1.10.630.10">
    <property type="entry name" value="Cytochrome P450"/>
    <property type="match status" value="1"/>
</dbReference>
<comment type="catalytic activity">
    <reaction evidence="19">
        <text>2 oxidized [cytochrome P450] + NADPH = 2 reduced [cytochrome P450] + NADP(+) + H(+)</text>
        <dbReference type="Rhea" id="RHEA:24040"/>
        <dbReference type="Rhea" id="RHEA-COMP:14627"/>
        <dbReference type="Rhea" id="RHEA-COMP:14628"/>
        <dbReference type="ChEBI" id="CHEBI:15378"/>
        <dbReference type="ChEBI" id="CHEBI:55376"/>
        <dbReference type="ChEBI" id="CHEBI:57783"/>
        <dbReference type="ChEBI" id="CHEBI:58349"/>
        <dbReference type="ChEBI" id="CHEBI:60344"/>
        <dbReference type="EC" id="1.6.2.4"/>
    </reaction>
</comment>
<proteinExistence type="inferred from homology"/>
<dbReference type="InterPro" id="IPR002401">
    <property type="entry name" value="Cyt_P450_E_grp-I"/>
</dbReference>
<dbReference type="GO" id="GO:0043386">
    <property type="term" value="P:mycotoxin biosynthetic process"/>
    <property type="evidence" value="ECO:0007669"/>
    <property type="project" value="UniProtKB-ARBA"/>
</dbReference>
<keyword evidence="16" id="KW-0503">Monooxygenase</keyword>
<dbReference type="InterPro" id="IPR036396">
    <property type="entry name" value="Cyt_P450_sf"/>
</dbReference>
<dbReference type="GO" id="GO:0003958">
    <property type="term" value="F:NADPH-hemoprotein reductase activity"/>
    <property type="evidence" value="ECO:0007669"/>
    <property type="project" value="UniProtKB-EC"/>
</dbReference>
<dbReference type="InterPro" id="IPR001128">
    <property type="entry name" value="Cyt_P450"/>
</dbReference>
<evidence type="ECO:0000256" key="15">
    <source>
        <dbReference type="ARBA" id="ARBA00023004"/>
    </source>
</evidence>
<comment type="catalytic activity">
    <reaction evidence="18">
        <text>an organic molecule + reduced [NADPH--hemoprotein reductase] + O2 = an alcohol + oxidized [NADPH--hemoprotein reductase] + H2O + H(+)</text>
        <dbReference type="Rhea" id="RHEA:17149"/>
        <dbReference type="Rhea" id="RHEA-COMP:11964"/>
        <dbReference type="Rhea" id="RHEA-COMP:11965"/>
        <dbReference type="ChEBI" id="CHEBI:15377"/>
        <dbReference type="ChEBI" id="CHEBI:15378"/>
        <dbReference type="ChEBI" id="CHEBI:15379"/>
        <dbReference type="ChEBI" id="CHEBI:30879"/>
        <dbReference type="ChEBI" id="CHEBI:57618"/>
        <dbReference type="ChEBI" id="CHEBI:58210"/>
        <dbReference type="ChEBI" id="CHEBI:142491"/>
        <dbReference type="EC" id="1.14.14.1"/>
    </reaction>
</comment>
<evidence type="ECO:0000313" key="27">
    <source>
        <dbReference type="EMBL" id="KAJ5704207.1"/>
    </source>
</evidence>
<comment type="cofactor">
    <cofactor evidence="3">
        <name>FAD</name>
        <dbReference type="ChEBI" id="CHEBI:57692"/>
    </cofactor>
</comment>
<reference evidence="27" key="2">
    <citation type="submission" date="2023-01" db="EMBL/GenBank/DDBJ databases">
        <authorList>
            <person name="Petersen C."/>
        </authorList>
    </citation>
    <scope>NUCLEOTIDE SEQUENCE</scope>
    <source>
        <strain evidence="27">IBT 17514</strain>
    </source>
</reference>
<feature type="binding site" description="axial binding residue" evidence="26">
    <location>
        <position position="404"/>
    </location>
    <ligand>
        <name>heme</name>
        <dbReference type="ChEBI" id="CHEBI:30413"/>
    </ligand>
    <ligandPart>
        <name>Fe</name>
        <dbReference type="ChEBI" id="CHEBI:18248"/>
    </ligandPart>
</feature>
<keyword evidence="8" id="KW-0285">Flavoprotein</keyword>
<comment type="catalytic activity">
    <reaction evidence="21">
        <text>dodecan-1-ol + reduced [NADPH--hemoprotein reductase] + O2 = 1,4-dodecanediol + oxidized [NADPH--hemoprotein reductase] + H2O + H(+)</text>
        <dbReference type="Rhea" id="RHEA:76763"/>
        <dbReference type="Rhea" id="RHEA-COMP:11964"/>
        <dbReference type="Rhea" id="RHEA-COMP:11965"/>
        <dbReference type="ChEBI" id="CHEBI:15377"/>
        <dbReference type="ChEBI" id="CHEBI:15378"/>
        <dbReference type="ChEBI" id="CHEBI:15379"/>
        <dbReference type="ChEBI" id="CHEBI:28878"/>
        <dbReference type="ChEBI" id="CHEBI:57618"/>
        <dbReference type="ChEBI" id="CHEBI:58210"/>
        <dbReference type="ChEBI" id="CHEBI:195422"/>
    </reaction>
    <physiologicalReaction direction="left-to-right" evidence="21">
        <dbReference type="Rhea" id="RHEA:76764"/>
    </physiologicalReaction>
</comment>
<evidence type="ECO:0000313" key="28">
    <source>
        <dbReference type="Proteomes" id="UP001215712"/>
    </source>
</evidence>
<dbReference type="AlphaFoldDB" id="A0AAD6HC07"/>
<comment type="catalytic activity">
    <reaction evidence="23">
        <text>dodecan-1-ol + reduced [NADPH--hemoprotein reductase] + O2 = 1,6-dodecanediol + oxidized [NADPH--hemoprotein reductase] + H2O + H(+)</text>
        <dbReference type="Rhea" id="RHEA:76779"/>
        <dbReference type="Rhea" id="RHEA-COMP:11964"/>
        <dbReference type="Rhea" id="RHEA-COMP:11965"/>
        <dbReference type="ChEBI" id="CHEBI:15377"/>
        <dbReference type="ChEBI" id="CHEBI:15378"/>
        <dbReference type="ChEBI" id="CHEBI:15379"/>
        <dbReference type="ChEBI" id="CHEBI:28878"/>
        <dbReference type="ChEBI" id="CHEBI:57618"/>
        <dbReference type="ChEBI" id="CHEBI:58210"/>
        <dbReference type="ChEBI" id="CHEBI:195445"/>
    </reaction>
    <physiologicalReaction direction="left-to-right" evidence="23">
        <dbReference type="Rhea" id="RHEA:76780"/>
    </physiologicalReaction>
</comment>
<comment type="catalytic activity">
    <reaction evidence="20">
        <text>dodecan-1-ol + reduced [NADPH--hemoprotein reductase] + O2 = 1,5-dodecanediol + oxidized [NADPH--hemoprotein reductase] + H2O + H(+)</text>
        <dbReference type="Rhea" id="RHEA:76759"/>
        <dbReference type="Rhea" id="RHEA-COMP:11964"/>
        <dbReference type="Rhea" id="RHEA-COMP:11965"/>
        <dbReference type="ChEBI" id="CHEBI:15377"/>
        <dbReference type="ChEBI" id="CHEBI:15378"/>
        <dbReference type="ChEBI" id="CHEBI:15379"/>
        <dbReference type="ChEBI" id="CHEBI:28878"/>
        <dbReference type="ChEBI" id="CHEBI:57618"/>
        <dbReference type="ChEBI" id="CHEBI:58210"/>
        <dbReference type="ChEBI" id="CHEBI:195414"/>
    </reaction>
    <physiologicalReaction direction="left-to-right" evidence="20">
        <dbReference type="Rhea" id="RHEA:76760"/>
    </physiologicalReaction>
</comment>
<comment type="cofactor">
    <cofactor evidence="1">
        <name>FMN</name>
        <dbReference type="ChEBI" id="CHEBI:58210"/>
    </cofactor>
</comment>
<keyword evidence="28" id="KW-1185">Reference proteome</keyword>
<evidence type="ECO:0000256" key="11">
    <source>
        <dbReference type="ARBA" id="ARBA00022827"/>
    </source>
</evidence>
<evidence type="ECO:0000256" key="24">
    <source>
        <dbReference type="ARBA" id="ARBA00069187"/>
    </source>
</evidence>
<evidence type="ECO:0000256" key="10">
    <source>
        <dbReference type="ARBA" id="ARBA00022723"/>
    </source>
</evidence>
<evidence type="ECO:0000256" key="5">
    <source>
        <dbReference type="ARBA" id="ARBA00012109"/>
    </source>
</evidence>
<accession>A0AAD6HC07</accession>
<keyword evidence="7 26" id="KW-0349">Heme</keyword>
<evidence type="ECO:0000256" key="4">
    <source>
        <dbReference type="ARBA" id="ARBA00010018"/>
    </source>
</evidence>
<dbReference type="Proteomes" id="UP001215712">
    <property type="component" value="Unassembled WGS sequence"/>
</dbReference>
<keyword evidence="9" id="KW-0288">FMN</keyword>
<dbReference type="FunFam" id="1.10.630.10:FF:000040">
    <property type="entry name" value="Bifunctional cytochrome P450/NADPH--P450 reductase"/>
    <property type="match status" value="1"/>
</dbReference>
<evidence type="ECO:0000256" key="9">
    <source>
        <dbReference type="ARBA" id="ARBA00022643"/>
    </source>
</evidence>
<dbReference type="GO" id="GO:0005506">
    <property type="term" value="F:iron ion binding"/>
    <property type="evidence" value="ECO:0007669"/>
    <property type="project" value="InterPro"/>
</dbReference>
<keyword evidence="15 26" id="KW-0408">Iron</keyword>
<evidence type="ECO:0000256" key="3">
    <source>
        <dbReference type="ARBA" id="ARBA00001974"/>
    </source>
</evidence>
<dbReference type="SUPFAM" id="SSF48264">
    <property type="entry name" value="Cytochrome P450"/>
    <property type="match status" value="1"/>
</dbReference>
<reference evidence="27" key="1">
    <citation type="journal article" date="2023" name="IMA Fungus">
        <title>Comparative genomic study of the Penicillium genus elucidates a diverse pangenome and 15 lateral gene transfer events.</title>
        <authorList>
            <person name="Petersen C."/>
            <person name="Sorensen T."/>
            <person name="Nielsen M.R."/>
            <person name="Sondergaard T.E."/>
            <person name="Sorensen J.L."/>
            <person name="Fitzpatrick D.A."/>
            <person name="Frisvad J.C."/>
            <person name="Nielsen K.L."/>
        </authorList>
    </citation>
    <scope>NUCLEOTIDE SEQUENCE</scope>
    <source>
        <strain evidence="27">IBT 17514</strain>
    </source>
</reference>
<dbReference type="PRINTS" id="PR00385">
    <property type="entry name" value="P450"/>
</dbReference>
<keyword evidence="13" id="KW-0249">Electron transport</keyword>
<dbReference type="EMBL" id="JAQJAN010000020">
    <property type="protein sequence ID" value="KAJ5704207.1"/>
    <property type="molecule type" value="Genomic_DNA"/>
</dbReference>
<evidence type="ECO:0000256" key="18">
    <source>
        <dbReference type="ARBA" id="ARBA00047827"/>
    </source>
</evidence>
<evidence type="ECO:0000256" key="7">
    <source>
        <dbReference type="ARBA" id="ARBA00022617"/>
    </source>
</evidence>
<evidence type="ECO:0000256" key="8">
    <source>
        <dbReference type="ARBA" id="ARBA00022630"/>
    </source>
</evidence>
<name>A0AAD6HC07_9EURO</name>
<dbReference type="EC" id="1.14.14.1" evidence="5"/>
<evidence type="ECO:0000256" key="26">
    <source>
        <dbReference type="PIRSR" id="PIRSR602401-1"/>
    </source>
</evidence>
<comment type="cofactor">
    <cofactor evidence="2 26">
        <name>heme</name>
        <dbReference type="ChEBI" id="CHEBI:30413"/>
    </cofactor>
</comment>
<dbReference type="EC" id="1.6.2.4" evidence="17"/>
<evidence type="ECO:0000256" key="16">
    <source>
        <dbReference type="ARBA" id="ARBA00023033"/>
    </source>
</evidence>